<organism evidence="7 8">
    <name type="scientific">Citrus sinensis</name>
    <name type="common">Sweet orange</name>
    <name type="synonym">Citrus aurantium var. sinensis</name>
    <dbReference type="NCBI Taxonomy" id="2711"/>
    <lineage>
        <taxon>Eukaryota</taxon>
        <taxon>Viridiplantae</taxon>
        <taxon>Streptophyta</taxon>
        <taxon>Embryophyta</taxon>
        <taxon>Tracheophyta</taxon>
        <taxon>Spermatophyta</taxon>
        <taxon>Magnoliopsida</taxon>
        <taxon>eudicotyledons</taxon>
        <taxon>Gunneridae</taxon>
        <taxon>Pentapetalae</taxon>
        <taxon>rosids</taxon>
        <taxon>malvids</taxon>
        <taxon>Sapindales</taxon>
        <taxon>Rutaceae</taxon>
        <taxon>Aurantioideae</taxon>
        <taxon>Citrus</taxon>
    </lineage>
</organism>
<dbReference type="SMR" id="A0A067E388"/>
<dbReference type="GO" id="GO:0043531">
    <property type="term" value="F:ADP binding"/>
    <property type="evidence" value="ECO:0007669"/>
    <property type="project" value="InterPro"/>
</dbReference>
<dbReference type="Gene3D" id="1.10.8.430">
    <property type="entry name" value="Helical domain of apoptotic protease-activating factors"/>
    <property type="match status" value="1"/>
</dbReference>
<dbReference type="AlphaFoldDB" id="A0A067E388"/>
<dbReference type="InterPro" id="IPR042197">
    <property type="entry name" value="Apaf_helical"/>
</dbReference>
<dbReference type="InterPro" id="IPR002182">
    <property type="entry name" value="NB-ARC"/>
</dbReference>
<evidence type="ECO:0000313" key="7">
    <source>
        <dbReference type="EMBL" id="KDO48320.1"/>
    </source>
</evidence>
<dbReference type="Proteomes" id="UP000027120">
    <property type="component" value="Unassembled WGS sequence"/>
</dbReference>
<evidence type="ECO:0000256" key="2">
    <source>
        <dbReference type="ARBA" id="ARBA00022741"/>
    </source>
</evidence>
<evidence type="ECO:0000259" key="6">
    <source>
        <dbReference type="SMART" id="SM00382"/>
    </source>
</evidence>
<dbReference type="Pfam" id="PF00931">
    <property type="entry name" value="NB-ARC"/>
    <property type="match status" value="1"/>
</dbReference>
<name>A0A067E388_CITSI</name>
<dbReference type="InterPro" id="IPR032675">
    <property type="entry name" value="LRR_dom_sf"/>
</dbReference>
<evidence type="ECO:0000256" key="3">
    <source>
        <dbReference type="ARBA" id="ARBA00022821"/>
    </source>
</evidence>
<proteinExistence type="inferred from homology"/>
<dbReference type="PRINTS" id="PR00364">
    <property type="entry name" value="DISEASERSIST"/>
</dbReference>
<sequence length="658" mass="74243">MAEVCLGAFSSLVGAKSLFKPIKRQISYVFKYQSYIEELKDQVKQLEHKRERVKIPVHHATQQGNEIYKDVADWLNSVKEFAQGAAKSIIDDEDRAKKFCFKGLCPNLISCYKLSKQAATAADTAASLVKEGNFCDVSYRSAPKRAKHMQVKDFEAFDSKMEVFQDVMEALKDDKLNIIGVYGMGGVGKTTLVKQVAKQVMEDKLFDKVVMAEVTQNPDHHKIQDKLAFGLGMEFGFNENMFQRASRLCERLKKEKRLLIILDNIWIELEFDKIGIPSGNVEKERTDARSRCTIILTKTSTIQPIADEIVEICGGLPVAVTTVANALKSKSLDIWKDALNQLRSSNPREIDGMDKKVYTSIELSYNLLASKEAKSLFRLCGLYNEGHAIQVASILRYGMGWGLLENVYTLEEARSRVHRLIDNLKSSCLLLDGDAKDEAKMYDVIHVVAVSIATGEHMFNIPNAANEEKKMEEIKRKGPIAISLPHRDIQELPERLQCPNLQLFLFFGKGYGPMQISDLFFEGTKELKDLSLTRIPFSSLPSSLGSLINLGTLCLEDCPRNDIAILRQLKKLEILRLRHSYTERLPLEIGQLTRLRLLDLSNCWRLKVIAPNVISKLSRLEELYMGNSFPKWDKVEGGSNASLAELKGLSKLDTGHNR</sequence>
<keyword evidence="3" id="KW-0611">Plant defense</keyword>
<dbReference type="Gene3D" id="3.80.10.10">
    <property type="entry name" value="Ribonuclease Inhibitor"/>
    <property type="match status" value="1"/>
</dbReference>
<evidence type="ECO:0000313" key="8">
    <source>
        <dbReference type="Proteomes" id="UP000027120"/>
    </source>
</evidence>
<dbReference type="Gene3D" id="3.40.50.300">
    <property type="entry name" value="P-loop containing nucleotide triphosphate hydrolases"/>
    <property type="match status" value="1"/>
</dbReference>
<dbReference type="EMBL" id="KK785145">
    <property type="protein sequence ID" value="KDO48320.1"/>
    <property type="molecule type" value="Genomic_DNA"/>
</dbReference>
<keyword evidence="2" id="KW-0547">Nucleotide-binding</keyword>
<feature type="domain" description="AAA+ ATPase" evidence="6">
    <location>
        <begin position="175"/>
        <end position="316"/>
    </location>
</feature>
<dbReference type="SMART" id="SM00382">
    <property type="entry name" value="AAA"/>
    <property type="match status" value="1"/>
</dbReference>
<dbReference type="GO" id="GO:0005524">
    <property type="term" value="F:ATP binding"/>
    <property type="evidence" value="ECO:0007669"/>
    <property type="project" value="UniProtKB-KW"/>
</dbReference>
<dbReference type="PANTHER" id="PTHR33463">
    <property type="entry name" value="NB-ARC DOMAIN-CONTAINING PROTEIN-RELATED"/>
    <property type="match status" value="1"/>
</dbReference>
<evidence type="ECO:0000256" key="1">
    <source>
        <dbReference type="ARBA" id="ARBA00008894"/>
    </source>
</evidence>
<comment type="similarity">
    <text evidence="1">Belongs to the disease resistance NB-LRR family.</text>
</comment>
<gene>
    <name evidence="7" type="ORF">CISIN_1g047163mg</name>
</gene>
<dbReference type="InterPro" id="IPR050905">
    <property type="entry name" value="Plant_NBS-LRR"/>
</dbReference>
<dbReference type="InterPro" id="IPR003593">
    <property type="entry name" value="AAA+_ATPase"/>
</dbReference>
<dbReference type="GO" id="GO:0006952">
    <property type="term" value="P:defense response"/>
    <property type="evidence" value="ECO:0007669"/>
    <property type="project" value="UniProtKB-KW"/>
</dbReference>
<protein>
    <recommendedName>
        <fullName evidence="6">AAA+ ATPase domain-containing protein</fullName>
    </recommendedName>
</protein>
<keyword evidence="8" id="KW-1185">Reference proteome</keyword>
<accession>A0A067E388</accession>
<evidence type="ECO:0000256" key="5">
    <source>
        <dbReference type="SAM" id="Coils"/>
    </source>
</evidence>
<reference evidence="7 8" key="1">
    <citation type="submission" date="2014-04" db="EMBL/GenBank/DDBJ databases">
        <authorList>
            <consortium name="International Citrus Genome Consortium"/>
            <person name="Gmitter F."/>
            <person name="Chen C."/>
            <person name="Farmerie W."/>
            <person name="Harkins T."/>
            <person name="Desany B."/>
            <person name="Mohiuddin M."/>
            <person name="Kodira C."/>
            <person name="Borodovsky M."/>
            <person name="Lomsadze A."/>
            <person name="Burns P."/>
            <person name="Jenkins J."/>
            <person name="Prochnik S."/>
            <person name="Shu S."/>
            <person name="Chapman J."/>
            <person name="Pitluck S."/>
            <person name="Schmutz J."/>
            <person name="Rokhsar D."/>
        </authorList>
    </citation>
    <scope>NUCLEOTIDE SEQUENCE</scope>
</reference>
<dbReference type="SUPFAM" id="SSF52540">
    <property type="entry name" value="P-loop containing nucleoside triphosphate hydrolases"/>
    <property type="match status" value="1"/>
</dbReference>
<keyword evidence="5" id="KW-0175">Coiled coil</keyword>
<dbReference type="PANTHER" id="PTHR33463:SF203">
    <property type="entry name" value="AAA+ ATPASE DOMAIN-CONTAINING PROTEIN"/>
    <property type="match status" value="1"/>
</dbReference>
<evidence type="ECO:0000256" key="4">
    <source>
        <dbReference type="ARBA" id="ARBA00022840"/>
    </source>
</evidence>
<feature type="coiled-coil region" evidence="5">
    <location>
        <begin position="29"/>
        <end position="56"/>
    </location>
</feature>
<dbReference type="InterPro" id="IPR027417">
    <property type="entry name" value="P-loop_NTPase"/>
</dbReference>
<dbReference type="SUPFAM" id="SSF52058">
    <property type="entry name" value="L domain-like"/>
    <property type="match status" value="1"/>
</dbReference>
<keyword evidence="4" id="KW-0067">ATP-binding</keyword>